<keyword evidence="3" id="KW-1185">Reference proteome</keyword>
<dbReference type="RefSeq" id="WP_156573462.1">
    <property type="nucleotide sequence ID" value="NZ_CP046415.1"/>
</dbReference>
<dbReference type="AlphaFoldDB" id="A0A6I6D4A6"/>
<dbReference type="PROSITE" id="PS51257">
    <property type="entry name" value="PROKAR_LIPOPROTEIN"/>
    <property type="match status" value="1"/>
</dbReference>
<sequence length="99" mass="10553">MPIRPSITLTALIASLLLTACSTTASSGPSPQYGTLDGVLAAGAPVRFVPVGTDEQGCTQYTKKPLRDDILVDTGIWYRTADDRFVLDANRCVPERASP</sequence>
<proteinExistence type="predicted"/>
<evidence type="ECO:0000313" key="2">
    <source>
        <dbReference type="EMBL" id="QGT78191.1"/>
    </source>
</evidence>
<evidence type="ECO:0008006" key="4">
    <source>
        <dbReference type="Google" id="ProtNLM"/>
    </source>
</evidence>
<reference evidence="2 3" key="1">
    <citation type="submission" date="2019-11" db="EMBL/GenBank/DDBJ databases">
        <authorList>
            <person name="Zhang J."/>
            <person name="Sun C."/>
        </authorList>
    </citation>
    <scope>NUCLEOTIDE SEQUENCE [LARGE SCALE GENOMIC DNA]</scope>
    <source>
        <strain evidence="3">sp2</strain>
    </source>
</reference>
<keyword evidence="1" id="KW-0732">Signal</keyword>
<feature type="chain" id="PRO_5026211695" description="Lipoprotein" evidence="1">
    <location>
        <begin position="28"/>
        <end position="99"/>
    </location>
</feature>
<gene>
    <name evidence="2" type="ORF">GM160_04355</name>
</gene>
<dbReference type="EMBL" id="CP046415">
    <property type="protein sequence ID" value="QGT78191.1"/>
    <property type="molecule type" value="Genomic_DNA"/>
</dbReference>
<feature type="signal peptide" evidence="1">
    <location>
        <begin position="1"/>
        <end position="27"/>
    </location>
</feature>
<organism evidence="2 3">
    <name type="scientific">Guyparkeria halophila</name>
    <dbReference type="NCBI Taxonomy" id="47960"/>
    <lineage>
        <taxon>Bacteria</taxon>
        <taxon>Pseudomonadati</taxon>
        <taxon>Pseudomonadota</taxon>
        <taxon>Gammaproteobacteria</taxon>
        <taxon>Chromatiales</taxon>
        <taxon>Thioalkalibacteraceae</taxon>
        <taxon>Guyparkeria</taxon>
    </lineage>
</organism>
<evidence type="ECO:0000256" key="1">
    <source>
        <dbReference type="SAM" id="SignalP"/>
    </source>
</evidence>
<dbReference type="KEGG" id="ghl:GM160_04355"/>
<dbReference type="Proteomes" id="UP000427716">
    <property type="component" value="Chromosome"/>
</dbReference>
<name>A0A6I6D4A6_9GAMM</name>
<accession>A0A6I6D4A6</accession>
<protein>
    <recommendedName>
        <fullName evidence="4">Lipoprotein</fullName>
    </recommendedName>
</protein>
<evidence type="ECO:0000313" key="3">
    <source>
        <dbReference type="Proteomes" id="UP000427716"/>
    </source>
</evidence>